<evidence type="ECO:0000256" key="12">
    <source>
        <dbReference type="RuleBase" id="RU003704"/>
    </source>
</evidence>
<dbReference type="Proteomes" id="UP000005446">
    <property type="component" value="Unassembled WGS sequence"/>
</dbReference>
<evidence type="ECO:0000256" key="3">
    <source>
        <dbReference type="ARBA" id="ARBA00016943"/>
    </source>
</evidence>
<evidence type="ECO:0000256" key="9">
    <source>
        <dbReference type="ARBA" id="ARBA00022842"/>
    </source>
</evidence>
<evidence type="ECO:0000256" key="6">
    <source>
        <dbReference type="ARBA" id="ARBA00022741"/>
    </source>
</evidence>
<proteinExistence type="inferred from homology"/>
<dbReference type="PROSITE" id="PS00584">
    <property type="entry name" value="PFKB_KINASES_2"/>
    <property type="match status" value="1"/>
</dbReference>
<dbReference type="HOGENOM" id="CLU_027634_2_0_1"/>
<keyword evidence="5" id="KW-0479">Metal-binding</keyword>
<dbReference type="InterPro" id="IPR029056">
    <property type="entry name" value="Ribokinase-like"/>
</dbReference>
<keyword evidence="7 12" id="KW-0418">Kinase</keyword>
<keyword evidence="4 12" id="KW-0808">Transferase</keyword>
<dbReference type="InterPro" id="IPR011611">
    <property type="entry name" value="PfkB_dom"/>
</dbReference>
<evidence type="ECO:0000256" key="11">
    <source>
        <dbReference type="ARBA" id="ARBA00023277"/>
    </source>
</evidence>
<dbReference type="InterPro" id="IPR002173">
    <property type="entry name" value="Carboh/pur_kinase_PfkB_CS"/>
</dbReference>
<dbReference type="OrthoDB" id="415590at2759"/>
<dbReference type="CDD" id="cd01174">
    <property type="entry name" value="ribokinase"/>
    <property type="match status" value="1"/>
</dbReference>
<dbReference type="InterPro" id="IPR011877">
    <property type="entry name" value="Ribokinase"/>
</dbReference>
<gene>
    <name evidence="14" type="ORF">M7I_4589</name>
</gene>
<dbReference type="GO" id="GO:0006014">
    <property type="term" value="P:D-ribose metabolic process"/>
    <property type="evidence" value="ECO:0007669"/>
    <property type="project" value="InterPro"/>
</dbReference>
<evidence type="ECO:0000256" key="2">
    <source>
        <dbReference type="ARBA" id="ARBA00012035"/>
    </source>
</evidence>
<organism evidence="14 15">
    <name type="scientific">Glarea lozoyensis (strain ATCC 74030 / MF5533)</name>
    <dbReference type="NCBI Taxonomy" id="1104152"/>
    <lineage>
        <taxon>Eukaryota</taxon>
        <taxon>Fungi</taxon>
        <taxon>Dikarya</taxon>
        <taxon>Ascomycota</taxon>
        <taxon>Pezizomycotina</taxon>
        <taxon>Leotiomycetes</taxon>
        <taxon>Helotiales</taxon>
        <taxon>Helotiaceae</taxon>
        <taxon>Glarea</taxon>
    </lineage>
</organism>
<dbReference type="Gene3D" id="3.40.1190.20">
    <property type="match status" value="2"/>
</dbReference>
<evidence type="ECO:0000313" key="14">
    <source>
        <dbReference type="EMBL" id="EHK99521.1"/>
    </source>
</evidence>
<comment type="caution">
    <text evidence="14">The sequence shown here is derived from an EMBL/GenBank/DDBJ whole genome shotgun (WGS) entry which is preliminary data.</text>
</comment>
<keyword evidence="8" id="KW-0067">ATP-binding</keyword>
<evidence type="ECO:0000256" key="4">
    <source>
        <dbReference type="ARBA" id="ARBA00022679"/>
    </source>
</evidence>
<dbReference type="EMBL" id="AGUE01000113">
    <property type="protein sequence ID" value="EHK99521.1"/>
    <property type="molecule type" value="Genomic_DNA"/>
</dbReference>
<evidence type="ECO:0000256" key="1">
    <source>
        <dbReference type="ARBA" id="ARBA00010688"/>
    </source>
</evidence>
<evidence type="ECO:0000256" key="10">
    <source>
        <dbReference type="ARBA" id="ARBA00022958"/>
    </source>
</evidence>
<dbReference type="PANTHER" id="PTHR10584">
    <property type="entry name" value="SUGAR KINASE"/>
    <property type="match status" value="1"/>
</dbReference>
<dbReference type="EC" id="2.7.1.15" evidence="2"/>
<dbReference type="GO" id="GO:0004747">
    <property type="term" value="F:ribokinase activity"/>
    <property type="evidence" value="ECO:0007669"/>
    <property type="project" value="UniProtKB-EC"/>
</dbReference>
<comment type="similarity">
    <text evidence="1 12">Belongs to the carbohydrate kinase PfkB family.</text>
</comment>
<sequence>MSSKTITIIGSLNVDLVTVTPRVPSGGETLTASSFSTGPGGKGANQAVACARLSRSRPTSTSPPTSNIAIKMLGAAGADEFGPPLLAGMAADGIDISSLEIPIPTVLQILKTAKEAKVQVLLNPAPAVKLPEEVYPGITHLIVNETEAALLTNRSVEEVEAPDYDWSTIINEFLCKGVTNVIITLGSKGAVFAHSGMDKPGFVPAEKVAKVVDTTAAGDTFVGAYAVNVVRKGGNGVVGEEDINIRINKDHA</sequence>
<dbReference type="GO" id="GO:0046872">
    <property type="term" value="F:metal ion binding"/>
    <property type="evidence" value="ECO:0007669"/>
    <property type="project" value="UniProtKB-KW"/>
</dbReference>
<dbReference type="PANTHER" id="PTHR10584:SF166">
    <property type="entry name" value="RIBOKINASE"/>
    <property type="match status" value="1"/>
</dbReference>
<keyword evidence="6" id="KW-0547">Nucleotide-binding</keyword>
<name>H0EPK8_GLAL7</name>
<dbReference type="SUPFAM" id="SSF53613">
    <property type="entry name" value="Ribokinase-like"/>
    <property type="match status" value="1"/>
</dbReference>
<dbReference type="PRINTS" id="PR00990">
    <property type="entry name" value="RIBOKINASE"/>
</dbReference>
<evidence type="ECO:0000256" key="7">
    <source>
        <dbReference type="ARBA" id="ARBA00022777"/>
    </source>
</evidence>
<dbReference type="AlphaFoldDB" id="H0EPK8"/>
<protein>
    <recommendedName>
        <fullName evidence="3">Ribokinase</fullName>
        <ecNumber evidence="2">2.7.1.15</ecNumber>
    </recommendedName>
</protein>
<dbReference type="GO" id="GO:0005524">
    <property type="term" value="F:ATP binding"/>
    <property type="evidence" value="ECO:0007669"/>
    <property type="project" value="UniProtKB-KW"/>
</dbReference>
<dbReference type="InParanoid" id="H0EPK8"/>
<evidence type="ECO:0000256" key="5">
    <source>
        <dbReference type="ARBA" id="ARBA00022723"/>
    </source>
</evidence>
<evidence type="ECO:0000313" key="15">
    <source>
        <dbReference type="Proteomes" id="UP000005446"/>
    </source>
</evidence>
<reference evidence="14 15" key="1">
    <citation type="journal article" date="2012" name="Eukaryot. Cell">
        <title>Genome sequence of the fungus Glarea lozoyensis: the first genome sequence of a species from the Helotiaceae family.</title>
        <authorList>
            <person name="Youssar L."/>
            <person name="Gruening B.A."/>
            <person name="Erxleben A."/>
            <person name="Guenther S."/>
            <person name="Huettel W."/>
        </authorList>
    </citation>
    <scope>NUCLEOTIDE SEQUENCE [LARGE SCALE GENOMIC DNA]</scope>
    <source>
        <strain evidence="15">ATCC 74030 / MF5533</strain>
    </source>
</reference>
<dbReference type="FunCoup" id="H0EPK8">
    <property type="interactions" value="670"/>
</dbReference>
<keyword evidence="15" id="KW-1185">Reference proteome</keyword>
<keyword evidence="9" id="KW-0460">Magnesium</keyword>
<feature type="domain" description="Carbohydrate kinase PfkB" evidence="13">
    <location>
        <begin position="100"/>
        <end position="231"/>
    </location>
</feature>
<dbReference type="InterPro" id="IPR002139">
    <property type="entry name" value="Ribo/fructo_kinase"/>
</dbReference>
<dbReference type="Pfam" id="PF00294">
    <property type="entry name" value="PfkB"/>
    <property type="match status" value="1"/>
</dbReference>
<keyword evidence="10" id="KW-0630">Potassium</keyword>
<accession>H0EPK8</accession>
<evidence type="ECO:0000259" key="13">
    <source>
        <dbReference type="Pfam" id="PF00294"/>
    </source>
</evidence>
<keyword evidence="11" id="KW-0119">Carbohydrate metabolism</keyword>
<evidence type="ECO:0000256" key="8">
    <source>
        <dbReference type="ARBA" id="ARBA00022840"/>
    </source>
</evidence>